<dbReference type="Proteomes" id="UP001055712">
    <property type="component" value="Unassembled WGS sequence"/>
</dbReference>
<dbReference type="SMART" id="SM00746">
    <property type="entry name" value="TRASH"/>
    <property type="match status" value="1"/>
</dbReference>
<evidence type="ECO:0000313" key="5">
    <source>
        <dbReference type="Proteomes" id="UP001055712"/>
    </source>
</evidence>
<dbReference type="InterPro" id="IPR056366">
    <property type="entry name" value="Ribosomal_eL24"/>
</dbReference>
<dbReference type="OrthoDB" id="10262490at2759"/>
<dbReference type="PANTHER" id="PTHR10792:SF8">
    <property type="entry name" value="RIBOSOME BIOGENESIS PROTEIN RLP24-RELATED"/>
    <property type="match status" value="1"/>
</dbReference>
<dbReference type="InterPro" id="IPR038630">
    <property type="entry name" value="L24e/L24_sf"/>
</dbReference>
<dbReference type="InterPro" id="IPR000988">
    <property type="entry name" value="Ribosomal_eL24-rel_N"/>
</dbReference>
<accession>A0A9D4TSS8</accession>
<evidence type="ECO:0000259" key="3">
    <source>
        <dbReference type="SMART" id="SM00746"/>
    </source>
</evidence>
<organism evidence="4 5">
    <name type="scientific">Chlorella vulgaris</name>
    <name type="common">Green alga</name>
    <dbReference type="NCBI Taxonomy" id="3077"/>
    <lineage>
        <taxon>Eukaryota</taxon>
        <taxon>Viridiplantae</taxon>
        <taxon>Chlorophyta</taxon>
        <taxon>core chlorophytes</taxon>
        <taxon>Trebouxiophyceae</taxon>
        <taxon>Chlorellales</taxon>
        <taxon>Chlorellaceae</taxon>
        <taxon>Chlorella clade</taxon>
        <taxon>Chlorella</taxon>
    </lineage>
</organism>
<evidence type="ECO:0000313" key="4">
    <source>
        <dbReference type="EMBL" id="KAI3433642.1"/>
    </source>
</evidence>
<feature type="domain" description="TRASH" evidence="3">
    <location>
        <begin position="384"/>
        <end position="422"/>
    </location>
</feature>
<dbReference type="Gene3D" id="2.30.170.20">
    <property type="entry name" value="Ribosomal protein L24e"/>
    <property type="match status" value="1"/>
</dbReference>
<dbReference type="FunFam" id="2.30.170.20:FF:000001">
    <property type="entry name" value="probable ribosome biogenesis protein RLP24"/>
    <property type="match status" value="1"/>
</dbReference>
<protein>
    <recommendedName>
        <fullName evidence="3">TRASH domain-containing protein</fullName>
    </recommendedName>
</protein>
<reference evidence="4" key="2">
    <citation type="submission" date="2020-11" db="EMBL/GenBank/DDBJ databases">
        <authorList>
            <person name="Cecchin M."/>
            <person name="Marcolungo L."/>
            <person name="Rossato M."/>
            <person name="Girolomoni L."/>
            <person name="Cosentino E."/>
            <person name="Cuine S."/>
            <person name="Li-Beisson Y."/>
            <person name="Delledonne M."/>
            <person name="Ballottari M."/>
        </authorList>
    </citation>
    <scope>NUCLEOTIDE SEQUENCE</scope>
    <source>
        <strain evidence="4">211/11P</strain>
        <tissue evidence="4">Whole cell</tissue>
    </source>
</reference>
<keyword evidence="5" id="KW-1185">Reference proteome</keyword>
<evidence type="ECO:0000256" key="1">
    <source>
        <dbReference type="ARBA" id="ARBA00005647"/>
    </source>
</evidence>
<comment type="similarity">
    <text evidence="1">Belongs to the eukaryotic ribosomal protein eL24 family.</text>
</comment>
<dbReference type="GO" id="GO:0042273">
    <property type="term" value="P:ribosomal large subunit biogenesis"/>
    <property type="evidence" value="ECO:0007669"/>
    <property type="project" value="TreeGrafter"/>
</dbReference>
<dbReference type="CDD" id="cd00472">
    <property type="entry name" value="Ribosomal_L24e_L24"/>
    <property type="match status" value="1"/>
</dbReference>
<dbReference type="SUPFAM" id="SSF57716">
    <property type="entry name" value="Glucocorticoid receptor-like (DNA-binding domain)"/>
    <property type="match status" value="1"/>
</dbReference>
<name>A0A9D4TSS8_CHLVU</name>
<dbReference type="InterPro" id="IPR011017">
    <property type="entry name" value="TRASH_dom"/>
</dbReference>
<gene>
    <name evidence="4" type="ORF">D9Q98_003451</name>
</gene>
<dbReference type="InterPro" id="IPR027850">
    <property type="entry name" value="DUF4504"/>
</dbReference>
<dbReference type="Pfam" id="PF01246">
    <property type="entry name" value="Ribosomal_L24e"/>
    <property type="match status" value="1"/>
</dbReference>
<keyword evidence="2" id="KW-0690">Ribosome biogenesis</keyword>
<sequence>MFSEALAAHKSRQAKLNTECAVATAAAKRAAQELATAAVQERNRVPEAIFHTQQRIGAEFKATRKWRHSPPAQPQAVHIAAAQAAARPERGMAAGWAAGAALPDAYEALCKILGSTRQLRAACPRLFRDIVAVLSGLRCGCMVDYAAVAPHQLAAAAASVAACLRMAAAGVCVVGMVDCAYLVQPQLLPCCCSVDDGQLLGGQPPAPLLASFDGARSVRWASVAEAAAAMGKLAAFRSGLLQAVHAASGAAAIPVVAAASIPGWQGLAPPTASGYLLGFPAIYLCHSLEGAQAASRCLSSGSLCLHTVRCVLAAHGVPAAAADQPLLAFSLPAQLAAAPAWMSCWEAWRTRLHQQHGESVQRVRDAREAPQGDAKGGAMRLEKCWFCSSTCYPGHGITFVRNDATIFRFCRSKCHKNFKMKRNPRKVKWTKAYRKLAGKELAEDATFEMERRRNRPEKYDRELVHKTVKAIQKVEAVRTARQDRFYDKRMQRARVLEKAADRKQLEQEIHLVKAPGALAAEKEKKLRVAVEEEQFEEGMQE</sequence>
<dbReference type="GO" id="GO:0003735">
    <property type="term" value="F:structural constituent of ribosome"/>
    <property type="evidence" value="ECO:0007669"/>
    <property type="project" value="InterPro"/>
</dbReference>
<dbReference type="PANTHER" id="PTHR10792">
    <property type="entry name" value="60S RIBOSOMAL PROTEIN L24"/>
    <property type="match status" value="1"/>
</dbReference>
<dbReference type="Pfam" id="PF14953">
    <property type="entry name" value="DUF4504"/>
    <property type="match status" value="1"/>
</dbReference>
<reference evidence="4" key="1">
    <citation type="journal article" date="2019" name="Plant J.">
        <title>Chlorella vulgaris genome assembly and annotation reveals the molecular basis for metabolic acclimation to high light conditions.</title>
        <authorList>
            <person name="Cecchin M."/>
            <person name="Marcolungo L."/>
            <person name="Rossato M."/>
            <person name="Girolomoni L."/>
            <person name="Cosentino E."/>
            <person name="Cuine S."/>
            <person name="Li-Beisson Y."/>
            <person name="Delledonne M."/>
            <person name="Ballottari M."/>
        </authorList>
    </citation>
    <scope>NUCLEOTIDE SEQUENCE</scope>
    <source>
        <strain evidence="4">211/11P</strain>
    </source>
</reference>
<dbReference type="EMBL" id="SIDB01000004">
    <property type="protein sequence ID" value="KAI3433642.1"/>
    <property type="molecule type" value="Genomic_DNA"/>
</dbReference>
<dbReference type="AlphaFoldDB" id="A0A9D4TSS8"/>
<proteinExistence type="inferred from homology"/>
<dbReference type="GO" id="GO:0005730">
    <property type="term" value="C:nucleolus"/>
    <property type="evidence" value="ECO:0007669"/>
    <property type="project" value="TreeGrafter"/>
</dbReference>
<comment type="caution">
    <text evidence="4">The sequence shown here is derived from an EMBL/GenBank/DDBJ whole genome shotgun (WGS) entry which is preliminary data.</text>
</comment>
<evidence type="ECO:0000256" key="2">
    <source>
        <dbReference type="ARBA" id="ARBA00022517"/>
    </source>
</evidence>